<sequence>MPNPPRRSGKFGTRAIGCFEAKANRHTRRQRQRRAVPSKPPPPPPGPRPLAVPSHAFTTRL</sequence>
<reference evidence="2" key="2">
    <citation type="journal article" date="2015" name="Data Brief">
        <title>Shoot transcriptome of the giant reed, Arundo donax.</title>
        <authorList>
            <person name="Barrero R.A."/>
            <person name="Guerrero F.D."/>
            <person name="Moolhuijzen P."/>
            <person name="Goolsby J.A."/>
            <person name="Tidwell J."/>
            <person name="Bellgard S.E."/>
            <person name="Bellgard M.I."/>
        </authorList>
    </citation>
    <scope>NUCLEOTIDE SEQUENCE</scope>
    <source>
        <tissue evidence="2">Shoot tissue taken approximately 20 cm above the soil surface</tissue>
    </source>
</reference>
<reference evidence="2" key="1">
    <citation type="submission" date="2014-09" db="EMBL/GenBank/DDBJ databases">
        <authorList>
            <person name="Magalhaes I.L.F."/>
            <person name="Oliveira U."/>
            <person name="Santos F.R."/>
            <person name="Vidigal T.H.D.A."/>
            <person name="Brescovit A.D."/>
            <person name="Santos A.J."/>
        </authorList>
    </citation>
    <scope>NUCLEOTIDE SEQUENCE</scope>
    <source>
        <tissue evidence="2">Shoot tissue taken approximately 20 cm above the soil surface</tissue>
    </source>
</reference>
<feature type="region of interest" description="Disordered" evidence="1">
    <location>
        <begin position="1"/>
        <end position="61"/>
    </location>
</feature>
<evidence type="ECO:0000313" key="2">
    <source>
        <dbReference type="EMBL" id="JAD60877.1"/>
    </source>
</evidence>
<accession>A0A0A9BNM9</accession>
<feature type="compositionally biased region" description="Pro residues" evidence="1">
    <location>
        <begin position="38"/>
        <end position="50"/>
    </location>
</feature>
<dbReference type="AlphaFoldDB" id="A0A0A9BNM9"/>
<organism evidence="2">
    <name type="scientific">Arundo donax</name>
    <name type="common">Giant reed</name>
    <name type="synonym">Donax arundinaceus</name>
    <dbReference type="NCBI Taxonomy" id="35708"/>
    <lineage>
        <taxon>Eukaryota</taxon>
        <taxon>Viridiplantae</taxon>
        <taxon>Streptophyta</taxon>
        <taxon>Embryophyta</taxon>
        <taxon>Tracheophyta</taxon>
        <taxon>Spermatophyta</taxon>
        <taxon>Magnoliopsida</taxon>
        <taxon>Liliopsida</taxon>
        <taxon>Poales</taxon>
        <taxon>Poaceae</taxon>
        <taxon>PACMAD clade</taxon>
        <taxon>Arundinoideae</taxon>
        <taxon>Arundineae</taxon>
        <taxon>Arundo</taxon>
    </lineage>
</organism>
<proteinExistence type="predicted"/>
<protein>
    <submittedName>
        <fullName evidence="2">Uncharacterized protein</fullName>
    </submittedName>
</protein>
<dbReference type="EMBL" id="GBRH01237018">
    <property type="protein sequence ID" value="JAD60877.1"/>
    <property type="molecule type" value="Transcribed_RNA"/>
</dbReference>
<evidence type="ECO:0000256" key="1">
    <source>
        <dbReference type="SAM" id="MobiDB-lite"/>
    </source>
</evidence>
<name>A0A0A9BNM9_ARUDO</name>
<feature type="compositionally biased region" description="Basic residues" evidence="1">
    <location>
        <begin position="24"/>
        <end position="36"/>
    </location>
</feature>